<protein>
    <recommendedName>
        <fullName evidence="3">F-box domain-containing protein</fullName>
    </recommendedName>
</protein>
<evidence type="ECO:0008006" key="3">
    <source>
        <dbReference type="Google" id="ProtNLM"/>
    </source>
</evidence>
<evidence type="ECO:0000313" key="2">
    <source>
        <dbReference type="Proteomes" id="UP000298030"/>
    </source>
</evidence>
<organism evidence="1 2">
    <name type="scientific">Coprinellus micaceus</name>
    <name type="common">Glistening ink-cap mushroom</name>
    <name type="synonym">Coprinus micaceus</name>
    <dbReference type="NCBI Taxonomy" id="71717"/>
    <lineage>
        <taxon>Eukaryota</taxon>
        <taxon>Fungi</taxon>
        <taxon>Dikarya</taxon>
        <taxon>Basidiomycota</taxon>
        <taxon>Agaricomycotina</taxon>
        <taxon>Agaricomycetes</taxon>
        <taxon>Agaricomycetidae</taxon>
        <taxon>Agaricales</taxon>
        <taxon>Agaricineae</taxon>
        <taxon>Psathyrellaceae</taxon>
        <taxon>Coprinellus</taxon>
    </lineage>
</organism>
<dbReference type="OrthoDB" id="2904962at2759"/>
<dbReference type="AlphaFoldDB" id="A0A4Y7T456"/>
<comment type="caution">
    <text evidence="1">The sequence shown here is derived from an EMBL/GenBank/DDBJ whole genome shotgun (WGS) entry which is preliminary data.</text>
</comment>
<accession>A0A4Y7T456</accession>
<sequence>MTSTIPLTAALHGLALQVQPHDLIPTDNNERGFGRSVLDAISRARSQDTVKWTLPLPEDLAYHIIDTYLADDFTTIRSLSLTSRCLTPYCRRLLLRALRVATIRHERKDTPFERFAALLKESPHVIKLVEELQIMDRHSTVTLPKEWRSGLTTAMHTIFTRKWTCLRRLHLRIHDNWEDMPKAVRNALTQAFTLTSLQELAFVGLKLPISALCKSSNLLTLELLRDSSVTLPTAPAPALGQALAPQTLVLKPTTPAEFRQLVSAHSPLNLTRLLHFTFETPRDVVENVLQTLPTKVCYSLKTLKVSLLHQNSRAGMYFVLSPRAI</sequence>
<dbReference type="Proteomes" id="UP000298030">
    <property type="component" value="Unassembled WGS sequence"/>
</dbReference>
<reference evidence="1 2" key="1">
    <citation type="journal article" date="2019" name="Nat. Ecol. Evol.">
        <title>Megaphylogeny resolves global patterns of mushroom evolution.</title>
        <authorList>
            <person name="Varga T."/>
            <person name="Krizsan K."/>
            <person name="Foldi C."/>
            <person name="Dima B."/>
            <person name="Sanchez-Garcia M."/>
            <person name="Sanchez-Ramirez S."/>
            <person name="Szollosi G.J."/>
            <person name="Szarkandi J.G."/>
            <person name="Papp V."/>
            <person name="Albert L."/>
            <person name="Andreopoulos W."/>
            <person name="Angelini C."/>
            <person name="Antonin V."/>
            <person name="Barry K.W."/>
            <person name="Bougher N.L."/>
            <person name="Buchanan P."/>
            <person name="Buyck B."/>
            <person name="Bense V."/>
            <person name="Catcheside P."/>
            <person name="Chovatia M."/>
            <person name="Cooper J."/>
            <person name="Damon W."/>
            <person name="Desjardin D."/>
            <person name="Finy P."/>
            <person name="Geml J."/>
            <person name="Haridas S."/>
            <person name="Hughes K."/>
            <person name="Justo A."/>
            <person name="Karasinski D."/>
            <person name="Kautmanova I."/>
            <person name="Kiss B."/>
            <person name="Kocsube S."/>
            <person name="Kotiranta H."/>
            <person name="LaButti K.M."/>
            <person name="Lechner B.E."/>
            <person name="Liimatainen K."/>
            <person name="Lipzen A."/>
            <person name="Lukacs Z."/>
            <person name="Mihaltcheva S."/>
            <person name="Morgado L.N."/>
            <person name="Niskanen T."/>
            <person name="Noordeloos M.E."/>
            <person name="Ohm R.A."/>
            <person name="Ortiz-Santana B."/>
            <person name="Ovrebo C."/>
            <person name="Racz N."/>
            <person name="Riley R."/>
            <person name="Savchenko A."/>
            <person name="Shiryaev A."/>
            <person name="Soop K."/>
            <person name="Spirin V."/>
            <person name="Szebenyi C."/>
            <person name="Tomsovsky M."/>
            <person name="Tulloss R.E."/>
            <person name="Uehling J."/>
            <person name="Grigoriev I.V."/>
            <person name="Vagvolgyi C."/>
            <person name="Papp T."/>
            <person name="Martin F.M."/>
            <person name="Miettinen O."/>
            <person name="Hibbett D.S."/>
            <person name="Nagy L.G."/>
        </authorList>
    </citation>
    <scope>NUCLEOTIDE SEQUENCE [LARGE SCALE GENOMIC DNA]</scope>
    <source>
        <strain evidence="1 2">FP101781</strain>
    </source>
</reference>
<name>A0A4Y7T456_COPMI</name>
<proteinExistence type="predicted"/>
<dbReference type="EMBL" id="QPFP01000030">
    <property type="protein sequence ID" value="TEB28801.1"/>
    <property type="molecule type" value="Genomic_DNA"/>
</dbReference>
<gene>
    <name evidence="1" type="ORF">FA13DRAFT_758944</name>
</gene>
<keyword evidence="2" id="KW-1185">Reference proteome</keyword>
<evidence type="ECO:0000313" key="1">
    <source>
        <dbReference type="EMBL" id="TEB28801.1"/>
    </source>
</evidence>